<dbReference type="PANTHER" id="PTHR10010:SF46">
    <property type="entry name" value="SODIUM-DEPENDENT PHOSPHATE TRANSPORT PROTEIN 2B"/>
    <property type="match status" value="1"/>
</dbReference>
<dbReference type="InterPro" id="IPR003841">
    <property type="entry name" value="Na/Pi_transpt"/>
</dbReference>
<keyword evidence="4 7" id="KW-1133">Transmembrane helix</keyword>
<evidence type="ECO:0000313" key="9">
    <source>
        <dbReference type="Proteomes" id="UP001139700"/>
    </source>
</evidence>
<protein>
    <submittedName>
        <fullName evidence="8">Na/Pi symporter</fullName>
    </submittedName>
</protein>
<feature type="transmembrane region" description="Helical" evidence="7">
    <location>
        <begin position="276"/>
        <end position="295"/>
    </location>
</feature>
<dbReference type="GO" id="GO:0044341">
    <property type="term" value="P:sodium-dependent phosphate transport"/>
    <property type="evidence" value="ECO:0007669"/>
    <property type="project" value="InterPro"/>
</dbReference>
<evidence type="ECO:0000256" key="7">
    <source>
        <dbReference type="SAM" id="Phobius"/>
    </source>
</evidence>
<evidence type="ECO:0000256" key="2">
    <source>
        <dbReference type="ARBA" id="ARBA00022475"/>
    </source>
</evidence>
<dbReference type="Proteomes" id="UP001139700">
    <property type="component" value="Unassembled WGS sequence"/>
</dbReference>
<feature type="transmembrane region" description="Helical" evidence="7">
    <location>
        <begin position="44"/>
        <end position="71"/>
    </location>
</feature>
<comment type="subcellular location">
    <subcellularLocation>
        <location evidence="1">Cell membrane</location>
        <topology evidence="1">Multi-pass membrane protein</topology>
    </subcellularLocation>
</comment>
<dbReference type="PANTHER" id="PTHR10010">
    <property type="entry name" value="SOLUTE CARRIER FAMILY 34 SODIUM PHOSPHATE , MEMBER 2-RELATED"/>
    <property type="match status" value="1"/>
</dbReference>
<feature type="transmembrane region" description="Helical" evidence="7">
    <location>
        <begin position="134"/>
        <end position="151"/>
    </location>
</feature>
<feature type="transmembrane region" description="Helical" evidence="7">
    <location>
        <begin position="106"/>
        <end position="122"/>
    </location>
</feature>
<dbReference type="GO" id="GO:0005886">
    <property type="term" value="C:plasma membrane"/>
    <property type="evidence" value="ECO:0007669"/>
    <property type="project" value="UniProtKB-SubCell"/>
</dbReference>
<dbReference type="NCBIfam" id="NF037997">
    <property type="entry name" value="Na_Pi_symport"/>
    <property type="match status" value="1"/>
</dbReference>
<feature type="transmembrane region" description="Helical" evidence="7">
    <location>
        <begin position="171"/>
        <end position="195"/>
    </location>
</feature>
<feature type="region of interest" description="Disordered" evidence="6">
    <location>
        <begin position="313"/>
        <end position="334"/>
    </location>
</feature>
<evidence type="ECO:0000256" key="5">
    <source>
        <dbReference type="ARBA" id="ARBA00023136"/>
    </source>
</evidence>
<evidence type="ECO:0000256" key="3">
    <source>
        <dbReference type="ARBA" id="ARBA00022692"/>
    </source>
</evidence>
<proteinExistence type="predicted"/>
<keyword evidence="9" id="KW-1185">Reference proteome</keyword>
<feature type="transmembrane region" description="Helical" evidence="7">
    <location>
        <begin position="238"/>
        <end position="256"/>
    </location>
</feature>
<dbReference type="GO" id="GO:0005436">
    <property type="term" value="F:sodium:phosphate symporter activity"/>
    <property type="evidence" value="ECO:0007669"/>
    <property type="project" value="InterPro"/>
</dbReference>
<evidence type="ECO:0000256" key="4">
    <source>
        <dbReference type="ARBA" id="ARBA00022989"/>
    </source>
</evidence>
<keyword evidence="5 7" id="KW-0472">Membrane</keyword>
<keyword evidence="2" id="KW-1003">Cell membrane</keyword>
<dbReference type="Pfam" id="PF02690">
    <property type="entry name" value="Na_Pi_cotrans"/>
    <property type="match status" value="2"/>
</dbReference>
<comment type="caution">
    <text evidence="8">The sequence shown here is derived from an EMBL/GenBank/DDBJ whole genome shotgun (WGS) entry which is preliminary data.</text>
</comment>
<organism evidence="8 9">
    <name type="scientific">Dyadobacter fanqingshengii</name>
    <dbReference type="NCBI Taxonomy" id="2906443"/>
    <lineage>
        <taxon>Bacteria</taxon>
        <taxon>Pseudomonadati</taxon>
        <taxon>Bacteroidota</taxon>
        <taxon>Cytophagia</taxon>
        <taxon>Cytophagales</taxon>
        <taxon>Spirosomataceae</taxon>
        <taxon>Dyadobacter</taxon>
    </lineage>
</organism>
<gene>
    <name evidence="8" type="ORF">LXM24_15555</name>
</gene>
<keyword evidence="3 7" id="KW-0812">Transmembrane</keyword>
<evidence type="ECO:0000256" key="6">
    <source>
        <dbReference type="SAM" id="MobiDB-lite"/>
    </source>
</evidence>
<evidence type="ECO:0000256" key="1">
    <source>
        <dbReference type="ARBA" id="ARBA00004651"/>
    </source>
</evidence>
<reference evidence="8" key="1">
    <citation type="submission" date="2021-12" db="EMBL/GenBank/DDBJ databases">
        <title>Novel species in genus Dyadobacter.</title>
        <authorList>
            <person name="Ma C."/>
        </authorList>
    </citation>
    <scope>NUCLEOTIDE SEQUENCE</scope>
    <source>
        <strain evidence="8">CY399</strain>
    </source>
</reference>
<accession>A0A9X1PA59</accession>
<dbReference type="AlphaFoldDB" id="A0A9X1PA59"/>
<evidence type="ECO:0000313" key="8">
    <source>
        <dbReference type="EMBL" id="MCF0041521.1"/>
    </source>
</evidence>
<sequence length="334" mass="36462">MEIFLMVLGGLGLFLFAINNLSDTLRELIGHKANKWLDLFTKNVVTSVITGTVATILLDSSSAVIIMTIVLVNAGALTFRQSLGIVMGANIGTTFSSQLIALDIGQYSPISIFLGLVFSFFARSEKVSKSARVVLFFGILFFGLYTMERAVEPLKDHEQFLSWMEKLDSPFRGTLIGALVTLVIQSSSATVGMVITLAKKELINLPGAIAVMLGAELGTCSDTLMATIRSDRQAVKTGLFHLFFNIICIAFGLAVFPQFVTFIEWLSKSAGMEQKIANAHMIFNIAGVVLFLPLIPSIERLLNRLLPEKQKAAMAQTERLPSMSTKDSHDSTRA</sequence>
<name>A0A9X1PA59_9BACT</name>
<dbReference type="EMBL" id="JAJTTA010000002">
    <property type="protein sequence ID" value="MCF0041521.1"/>
    <property type="molecule type" value="Genomic_DNA"/>
</dbReference>
<dbReference type="RefSeq" id="WP_234614301.1">
    <property type="nucleotide sequence ID" value="NZ_CP098806.1"/>
</dbReference>